<dbReference type="InterPro" id="IPR005119">
    <property type="entry name" value="LysR_subst-bd"/>
</dbReference>
<dbReference type="FunFam" id="1.10.10.10:FF:000001">
    <property type="entry name" value="LysR family transcriptional regulator"/>
    <property type="match status" value="1"/>
</dbReference>
<evidence type="ECO:0000259" key="5">
    <source>
        <dbReference type="PROSITE" id="PS50931"/>
    </source>
</evidence>
<dbReference type="SUPFAM" id="SSF46785">
    <property type="entry name" value="Winged helix' DNA-binding domain"/>
    <property type="match status" value="1"/>
</dbReference>
<evidence type="ECO:0000256" key="3">
    <source>
        <dbReference type="ARBA" id="ARBA00023125"/>
    </source>
</evidence>
<dbReference type="GO" id="GO:0003700">
    <property type="term" value="F:DNA-binding transcription factor activity"/>
    <property type="evidence" value="ECO:0007669"/>
    <property type="project" value="InterPro"/>
</dbReference>
<dbReference type="InterPro" id="IPR050950">
    <property type="entry name" value="HTH-type_LysR_regulators"/>
</dbReference>
<keyword evidence="4" id="KW-0804">Transcription</keyword>
<gene>
    <name evidence="6" type="ORF">ESA94_05970</name>
</gene>
<dbReference type="PRINTS" id="PR00039">
    <property type="entry name" value="HTHLYSR"/>
</dbReference>
<dbReference type="PANTHER" id="PTHR30419">
    <property type="entry name" value="HTH-TYPE TRANSCRIPTIONAL REGULATOR YBHD"/>
    <property type="match status" value="1"/>
</dbReference>
<evidence type="ECO:0000313" key="7">
    <source>
        <dbReference type="Proteomes" id="UP000290204"/>
    </source>
</evidence>
<organism evidence="6 7">
    <name type="scientific">Lacibacter luteus</name>
    <dbReference type="NCBI Taxonomy" id="2508719"/>
    <lineage>
        <taxon>Bacteria</taxon>
        <taxon>Pseudomonadati</taxon>
        <taxon>Bacteroidota</taxon>
        <taxon>Chitinophagia</taxon>
        <taxon>Chitinophagales</taxon>
        <taxon>Chitinophagaceae</taxon>
        <taxon>Lacibacter</taxon>
    </lineage>
</organism>
<evidence type="ECO:0000256" key="1">
    <source>
        <dbReference type="ARBA" id="ARBA00009437"/>
    </source>
</evidence>
<reference evidence="6 7" key="1">
    <citation type="submission" date="2019-01" db="EMBL/GenBank/DDBJ databases">
        <title>Lacibacter sp. strain TTM-7.</title>
        <authorList>
            <person name="Chen W.-M."/>
        </authorList>
    </citation>
    <scope>NUCLEOTIDE SEQUENCE [LARGE SCALE GENOMIC DNA]</scope>
    <source>
        <strain evidence="6 7">TTM-7</strain>
    </source>
</reference>
<evidence type="ECO:0000256" key="4">
    <source>
        <dbReference type="ARBA" id="ARBA00023163"/>
    </source>
</evidence>
<sequence>MELRQLRYFIKSAELLNFTVAAHNLYISQSTLSQQIKQLEDELGMPLFDRIGKRVRLTEAGSQFLPFARLTLSDAESGRAVIDDLKGLKTGELRIGVTYGLSTLLTPVLVQFSAQYPEVKIIVEFGTSEDLLDKLKSTRVDFLLSFLELQDNDMFISQRLYESPLTLVVHPSNPVADKKSIAIKDLKDIPLVLPAKGFHTRHFLNQALAENNVQPNIKMELNDINTLLQLVETGNFCTIMTVAAAKGRQTLKTIPIKGLNVISQASITWPKDSYRKKAALVFTEMIKKQMK</sequence>
<accession>A0A4Q1CP60</accession>
<dbReference type="Pfam" id="PF03466">
    <property type="entry name" value="LysR_substrate"/>
    <property type="match status" value="1"/>
</dbReference>
<evidence type="ECO:0000256" key="2">
    <source>
        <dbReference type="ARBA" id="ARBA00023015"/>
    </source>
</evidence>
<dbReference type="Proteomes" id="UP000290204">
    <property type="component" value="Unassembled WGS sequence"/>
</dbReference>
<name>A0A4Q1CP60_9BACT</name>
<feature type="domain" description="HTH lysR-type" evidence="5">
    <location>
        <begin position="1"/>
        <end position="58"/>
    </location>
</feature>
<dbReference type="InterPro" id="IPR036388">
    <property type="entry name" value="WH-like_DNA-bd_sf"/>
</dbReference>
<dbReference type="Pfam" id="PF00126">
    <property type="entry name" value="HTH_1"/>
    <property type="match status" value="1"/>
</dbReference>
<keyword evidence="3" id="KW-0238">DNA-binding</keyword>
<dbReference type="InterPro" id="IPR000847">
    <property type="entry name" value="LysR_HTH_N"/>
</dbReference>
<dbReference type="Gene3D" id="3.40.190.290">
    <property type="match status" value="1"/>
</dbReference>
<comment type="similarity">
    <text evidence="1">Belongs to the LysR transcriptional regulatory family.</text>
</comment>
<keyword evidence="7" id="KW-1185">Reference proteome</keyword>
<keyword evidence="2" id="KW-0805">Transcription regulation</keyword>
<dbReference type="RefSeq" id="WP_129129916.1">
    <property type="nucleotide sequence ID" value="NZ_SDHW01000001.1"/>
</dbReference>
<dbReference type="AlphaFoldDB" id="A0A4Q1CP60"/>
<proteinExistence type="inferred from homology"/>
<dbReference type="OrthoDB" id="9803735at2"/>
<dbReference type="EMBL" id="SDHW01000001">
    <property type="protein sequence ID" value="RXK62545.1"/>
    <property type="molecule type" value="Genomic_DNA"/>
</dbReference>
<dbReference type="PROSITE" id="PS50931">
    <property type="entry name" value="HTH_LYSR"/>
    <property type="match status" value="1"/>
</dbReference>
<dbReference type="CDD" id="cd05466">
    <property type="entry name" value="PBP2_LTTR_substrate"/>
    <property type="match status" value="1"/>
</dbReference>
<dbReference type="InterPro" id="IPR036390">
    <property type="entry name" value="WH_DNA-bd_sf"/>
</dbReference>
<evidence type="ECO:0000313" key="6">
    <source>
        <dbReference type="EMBL" id="RXK62545.1"/>
    </source>
</evidence>
<dbReference type="SUPFAM" id="SSF53850">
    <property type="entry name" value="Periplasmic binding protein-like II"/>
    <property type="match status" value="1"/>
</dbReference>
<dbReference type="GO" id="GO:0005829">
    <property type="term" value="C:cytosol"/>
    <property type="evidence" value="ECO:0007669"/>
    <property type="project" value="TreeGrafter"/>
</dbReference>
<comment type="caution">
    <text evidence="6">The sequence shown here is derived from an EMBL/GenBank/DDBJ whole genome shotgun (WGS) entry which is preliminary data.</text>
</comment>
<protein>
    <submittedName>
        <fullName evidence="6">LysR family transcriptional regulator</fullName>
    </submittedName>
</protein>
<dbReference type="GO" id="GO:0003677">
    <property type="term" value="F:DNA binding"/>
    <property type="evidence" value="ECO:0007669"/>
    <property type="project" value="UniProtKB-KW"/>
</dbReference>
<dbReference type="Gene3D" id="1.10.10.10">
    <property type="entry name" value="Winged helix-like DNA-binding domain superfamily/Winged helix DNA-binding domain"/>
    <property type="match status" value="1"/>
</dbReference>